<dbReference type="Proteomes" id="UP000002149">
    <property type="component" value="Chromosome 1"/>
</dbReference>
<feature type="transmembrane region" description="Helical" evidence="9">
    <location>
        <begin position="429"/>
        <end position="454"/>
    </location>
</feature>
<feature type="transmembrane region" description="Helical" evidence="9">
    <location>
        <begin position="257"/>
        <end position="280"/>
    </location>
</feature>
<dbReference type="GO" id="GO:0000319">
    <property type="term" value="F:sulfite transmembrane transporter activity"/>
    <property type="evidence" value="ECO:0000318"/>
    <property type="project" value="GO_Central"/>
</dbReference>
<dbReference type="GeneID" id="3253339"/>
<dbReference type="eggNOG" id="ENOG502QT02">
    <property type="taxonomic scope" value="Eukaryota"/>
</dbReference>
<reference evidence="10 11" key="2">
    <citation type="journal article" date="2005" name="Science">
        <title>The genome of the basidiomycetous yeast and human pathogen Cryptococcus neoformans.</title>
        <authorList>
            <person name="Loftus B.J."/>
            <person name="Fung E."/>
            <person name="Roncaglia P."/>
            <person name="Rowley D."/>
            <person name="Amedeo P."/>
            <person name="Bruno D."/>
            <person name="Vamathevan J."/>
            <person name="Miranda M."/>
            <person name="Anderson I.J."/>
            <person name="Fraser J.A."/>
            <person name="Allen J.E."/>
            <person name="Bosdet I.E."/>
            <person name="Brent M.R."/>
            <person name="Chiu R."/>
            <person name="Doering T.L."/>
            <person name="Donlin M.J."/>
            <person name="D'Souza C.A."/>
            <person name="Fox D.S."/>
            <person name="Grinberg V."/>
            <person name="Fu J."/>
            <person name="Fukushima M."/>
            <person name="Haas B.J."/>
            <person name="Huang J.C."/>
            <person name="Janbon G."/>
            <person name="Jones S.J."/>
            <person name="Koo H.L."/>
            <person name="Krzywinski M.I."/>
            <person name="Kwon-Chung J.K."/>
            <person name="Lengeler K.B."/>
            <person name="Maiti R."/>
            <person name="Marra M.A."/>
            <person name="Marra R.E."/>
            <person name="Mathewson C.A."/>
            <person name="Mitchell T.G."/>
            <person name="Pertea M."/>
            <person name="Riggs F.R."/>
            <person name="Salzberg S.L."/>
            <person name="Schein J.E."/>
            <person name="Shvartsbeyn A."/>
            <person name="Shin H."/>
            <person name="Shumway M."/>
            <person name="Specht C.A."/>
            <person name="Suh B.B."/>
            <person name="Tenney A."/>
            <person name="Utterback T.R."/>
            <person name="Wickes B.L."/>
            <person name="Wortman J.R."/>
            <person name="Wye N.H."/>
            <person name="Kronstad J.W."/>
            <person name="Lodge J.K."/>
            <person name="Heitman J."/>
            <person name="Davis R.W."/>
            <person name="Fraser C.M."/>
            <person name="Hyman R.W."/>
        </authorList>
    </citation>
    <scope>NUCLEOTIDE SEQUENCE [LARGE SCALE GENOMIC DNA]</scope>
    <source>
        <strain evidence="10">JEC21</strain>
        <strain evidence="11">JEC21 / ATCC MYA-565</strain>
    </source>
</reference>
<organism evidence="10 11">
    <name type="scientific">Cryptococcus deneoformans (strain JEC21 / ATCC MYA-565)</name>
    <name type="common">Cryptococcus neoformans var. neoformans serotype D</name>
    <dbReference type="NCBI Taxonomy" id="214684"/>
    <lineage>
        <taxon>Eukaryota</taxon>
        <taxon>Fungi</taxon>
        <taxon>Dikarya</taxon>
        <taxon>Basidiomycota</taxon>
        <taxon>Agaricomycotina</taxon>
        <taxon>Tremellomycetes</taxon>
        <taxon>Tremellales</taxon>
        <taxon>Cryptococcaceae</taxon>
        <taxon>Cryptococcus</taxon>
        <taxon>Cryptococcus neoformans species complex</taxon>
    </lineage>
</organism>
<dbReference type="Gene3D" id="1.50.10.150">
    <property type="entry name" value="Voltage-dependent anion channel"/>
    <property type="match status" value="1"/>
</dbReference>
<name>Q5KNW1_CRYD1</name>
<dbReference type="GO" id="GO:0005886">
    <property type="term" value="C:plasma membrane"/>
    <property type="evidence" value="ECO:0000318"/>
    <property type="project" value="GO_Central"/>
</dbReference>
<dbReference type="RefSeq" id="XP_024514166.1">
    <property type="nucleotide sequence ID" value="XM_024656094.1"/>
</dbReference>
<dbReference type="OrthoDB" id="1099at2759"/>
<evidence type="ECO:0000256" key="5">
    <source>
        <dbReference type="ARBA" id="ARBA00022692"/>
    </source>
</evidence>
<keyword evidence="3" id="KW-0813">Transport</keyword>
<keyword evidence="5 9" id="KW-0812">Transmembrane</keyword>
<dbReference type="PaxDb" id="214684-Q5KNW1"/>
<dbReference type="AlphaFoldDB" id="Q5KNW1"/>
<dbReference type="PANTHER" id="PTHR31686:SF1">
    <property type="entry name" value="SULFITE EFFLUX PUMP SSU1"/>
    <property type="match status" value="1"/>
</dbReference>
<dbReference type="EMBL" id="AE017341">
    <property type="protein sequence ID" value="ALO60342.1"/>
    <property type="molecule type" value="Genomic_DNA"/>
</dbReference>
<feature type="region of interest" description="Disordered" evidence="8">
    <location>
        <begin position="1"/>
        <end position="25"/>
    </location>
</feature>
<evidence type="ECO:0000256" key="1">
    <source>
        <dbReference type="ARBA" id="ARBA00004651"/>
    </source>
</evidence>
<evidence type="ECO:0000256" key="3">
    <source>
        <dbReference type="ARBA" id="ARBA00022448"/>
    </source>
</evidence>
<comment type="subcellular location">
    <subcellularLocation>
        <location evidence="1">Cell membrane</location>
        <topology evidence="1">Multi-pass membrane protein</topology>
    </subcellularLocation>
</comment>
<evidence type="ECO:0000256" key="8">
    <source>
        <dbReference type="SAM" id="MobiDB-lite"/>
    </source>
</evidence>
<evidence type="ECO:0000313" key="11">
    <source>
        <dbReference type="Proteomes" id="UP000002149"/>
    </source>
</evidence>
<dbReference type="VEuPathDB" id="FungiDB:CNA05110"/>
<dbReference type="OMA" id="LGPNWYA"/>
<gene>
    <name evidence="10" type="ordered locus">CNA05110</name>
</gene>
<feature type="transmembrane region" description="Helical" evidence="9">
    <location>
        <begin position="399"/>
        <end position="417"/>
    </location>
</feature>
<comment type="similarity">
    <text evidence="2">Belongs to the tellurite-resistance/dicarboxylate transporter (TDT) family.</text>
</comment>
<dbReference type="PANTHER" id="PTHR31686">
    <property type="match status" value="1"/>
</dbReference>
<reference evidence="10" key="1">
    <citation type="submission" date="2004-05" db="EMBL/GenBank/DDBJ databases">
        <authorList>
            <person name="Loftus B."/>
            <person name="Amedeo P."/>
            <person name="Roncaglia P."/>
            <person name="Vamathevan J."/>
            <person name="Utterback T."/>
            <person name="Van Aken S."/>
            <person name="Fraser C."/>
        </authorList>
    </citation>
    <scope>NUCLEOTIDE SEQUENCE</scope>
    <source>
        <strain evidence="10">JEC21</strain>
    </source>
</reference>
<dbReference type="InterPro" id="IPR038665">
    <property type="entry name" value="Voltage-dep_anion_channel_sf"/>
</dbReference>
<keyword evidence="6 9" id="KW-1133">Transmembrane helix</keyword>
<feature type="transmembrane region" description="Helical" evidence="9">
    <location>
        <begin position="356"/>
        <end position="379"/>
    </location>
</feature>
<evidence type="ECO:0000313" key="10">
    <source>
        <dbReference type="EMBL" id="AAW40988.1"/>
    </source>
</evidence>
<dbReference type="FunFam" id="1.50.10.150:FF:000004">
    <property type="entry name" value="Malic acid transporter"/>
    <property type="match status" value="1"/>
</dbReference>
<dbReference type="Pfam" id="PF03595">
    <property type="entry name" value="SLAC1"/>
    <property type="match status" value="1"/>
</dbReference>
<keyword evidence="4" id="KW-1003">Cell membrane</keyword>
<dbReference type="GO" id="GO:0000316">
    <property type="term" value="P:sulfite transmembrane transport"/>
    <property type="evidence" value="ECO:0000318"/>
    <property type="project" value="GO_Central"/>
</dbReference>
<keyword evidence="11" id="KW-1185">Reference proteome</keyword>
<protein>
    <submittedName>
        <fullName evidence="10">Sulfite transporter, putative</fullName>
    </submittedName>
</protein>
<evidence type="ECO:0000256" key="6">
    <source>
        <dbReference type="ARBA" id="ARBA00022989"/>
    </source>
</evidence>
<keyword evidence="7 9" id="KW-0472">Membrane</keyword>
<feature type="transmembrane region" description="Helical" evidence="9">
    <location>
        <begin position="160"/>
        <end position="181"/>
    </location>
</feature>
<dbReference type="RefSeq" id="XP_024514167.1">
    <property type="nucleotide sequence ID" value="XM_024656095.1"/>
</dbReference>
<accession>Q55ZJ7</accession>
<evidence type="ECO:0000256" key="9">
    <source>
        <dbReference type="SAM" id="Phobius"/>
    </source>
</evidence>
<dbReference type="HOGENOM" id="CLU_030057_6_1_1"/>
<dbReference type="CDD" id="cd09318">
    <property type="entry name" value="TDT_SSU1"/>
    <property type="match status" value="1"/>
</dbReference>
<dbReference type="STRING" id="214684.Q5KNW1"/>
<accession>Q5KNW1</accession>
<feature type="compositionally biased region" description="Basic and acidic residues" evidence="8">
    <location>
        <begin position="11"/>
        <end position="25"/>
    </location>
</feature>
<dbReference type="RefSeq" id="XP_566807.1">
    <property type="nucleotide sequence ID" value="XM_566807.2"/>
</dbReference>
<dbReference type="InterPro" id="IPR004695">
    <property type="entry name" value="SLAC1/Mae1/Ssu1/TehA"/>
</dbReference>
<evidence type="ECO:0000256" key="7">
    <source>
        <dbReference type="ARBA" id="ARBA00023136"/>
    </source>
</evidence>
<feature type="transmembrane region" description="Helical" evidence="9">
    <location>
        <begin position="119"/>
        <end position="140"/>
    </location>
</feature>
<reference evidence="10" key="3">
    <citation type="submission" date="2015-11" db="EMBL/GenBank/DDBJ databases">
        <authorList>
            <person name="Janbon G."/>
            <person name="Paulet D."/>
            <person name="Chon C.C."/>
            <person name="Mornico D."/>
        </authorList>
    </citation>
    <scope>NUCLEOTIDE SEQUENCE</scope>
    <source>
        <strain evidence="10">JEC21</strain>
    </source>
</reference>
<feature type="transmembrane region" description="Helical" evidence="9">
    <location>
        <begin position="193"/>
        <end position="215"/>
    </location>
</feature>
<dbReference type="KEGG" id="cne:CNA05110"/>
<evidence type="ECO:0000256" key="2">
    <source>
        <dbReference type="ARBA" id="ARBA00008566"/>
    </source>
</evidence>
<dbReference type="EMBL" id="AE017341">
    <property type="protein sequence ID" value="ALO60341.1"/>
    <property type="molecule type" value="Genomic_DNA"/>
</dbReference>
<evidence type="ECO:0000256" key="4">
    <source>
        <dbReference type="ARBA" id="ARBA00022475"/>
    </source>
</evidence>
<sequence>MVVKSTAAKNMSHDTRRDQRISRDDQLASVSGVSEITIAESSTRGRLSSCDTNPASIGSRSRNYEVKHEPVNLSRRVMRRVEHAILNISPAFFSFNMGTGITSILLYNLPFNGGWLRRLGVVVFIFNVVLFILFAVASVVRILRWKGIFSATLKNHLSGLYWGTLPMGFITIVNMIAFTCVQNGKMGWARTAIGLWWVDVILSVIINLGMVYVMITRQNHTTEAMSAAWLLPIVTCVVASSSGGVVSSAIMSYSPQLARSIIIVSYIVWGIGVPFALFVICNYLHRSFLYGAPPVAALTSTYLPLGPCGQGSFGIMALGKAVRELAYNHGIGFAVIPDGVADAVLRRNIILQMADAVYTGSLVTGLILWGLSFCWYVLATTVLLDHWWNTNRAYFGRESFSVGFTALIFPIGVWATATTTLATEFDSLVFKILGTIISLQVIFNWIYVMLLTIYKVCDGTLFIAPELDIFPERNPPLRWVRHASATAKTCRKEDIELSFTSTEERRVGLGDSYGEND</sequence>
<proteinExistence type="inferred from homology"/>
<feature type="transmembrane region" description="Helical" evidence="9">
    <location>
        <begin position="84"/>
        <end position="107"/>
    </location>
</feature>
<dbReference type="InterPro" id="IPR051629">
    <property type="entry name" value="Sulfite_efflux_TDT"/>
</dbReference>
<feature type="transmembrane region" description="Helical" evidence="9">
    <location>
        <begin position="227"/>
        <end position="251"/>
    </location>
</feature>
<dbReference type="EMBL" id="AE017341">
    <property type="protein sequence ID" value="AAW40988.1"/>
    <property type="molecule type" value="Genomic_DNA"/>
</dbReference>